<proteinExistence type="inferred from homology"/>
<dbReference type="InterPro" id="IPR036390">
    <property type="entry name" value="WH_DNA-bd_sf"/>
</dbReference>
<feature type="region of interest" description="Disordered" evidence="7">
    <location>
        <begin position="314"/>
        <end position="335"/>
    </location>
</feature>
<keyword evidence="5 9" id="KW-0238">DNA-binding</keyword>
<evidence type="ECO:0000256" key="4">
    <source>
        <dbReference type="ARBA" id="ARBA00023015"/>
    </source>
</evidence>
<dbReference type="InterPro" id="IPR005119">
    <property type="entry name" value="LysR_subst-bd"/>
</dbReference>
<evidence type="ECO:0000259" key="8">
    <source>
        <dbReference type="PROSITE" id="PS50931"/>
    </source>
</evidence>
<dbReference type="Pfam" id="PF03466">
    <property type="entry name" value="LysR_substrate"/>
    <property type="match status" value="1"/>
</dbReference>
<dbReference type="AlphaFoldDB" id="A0A8I2C842"/>
<dbReference type="InterPro" id="IPR037402">
    <property type="entry name" value="YidZ_PBP2"/>
</dbReference>
<dbReference type="InterPro" id="IPR000847">
    <property type="entry name" value="LysR_HTH_N"/>
</dbReference>
<dbReference type="PANTHER" id="PTHR30118">
    <property type="entry name" value="HTH-TYPE TRANSCRIPTIONAL REGULATOR LEUO-RELATED"/>
    <property type="match status" value="1"/>
</dbReference>
<keyword evidence="4" id="KW-0805">Transcription regulation</keyword>
<dbReference type="InterPro" id="IPR036388">
    <property type="entry name" value="WH-like_DNA-bd_sf"/>
</dbReference>
<evidence type="ECO:0000256" key="1">
    <source>
        <dbReference type="ARBA" id="ARBA00003502"/>
    </source>
</evidence>
<comment type="similarity">
    <text evidence="2">Belongs to the LysR transcriptional regulatory family.</text>
</comment>
<keyword evidence="3" id="KW-0536">Nodulation</keyword>
<dbReference type="Gene3D" id="1.10.10.10">
    <property type="entry name" value="Winged helix-like DNA-binding domain superfamily/Winged helix DNA-binding domain"/>
    <property type="match status" value="1"/>
</dbReference>
<evidence type="ECO:0000256" key="5">
    <source>
        <dbReference type="ARBA" id="ARBA00023125"/>
    </source>
</evidence>
<gene>
    <name evidence="9" type="ORF">JOH49_008457</name>
</gene>
<dbReference type="Gene3D" id="3.40.190.10">
    <property type="entry name" value="Periplasmic binding protein-like II"/>
    <property type="match status" value="2"/>
</dbReference>
<protein>
    <submittedName>
        <fullName evidence="9">DNA-binding transcriptional LysR family regulator</fullName>
    </submittedName>
</protein>
<dbReference type="SUPFAM" id="SSF46785">
    <property type="entry name" value="Winged helix' DNA-binding domain"/>
    <property type="match status" value="1"/>
</dbReference>
<evidence type="ECO:0000313" key="9">
    <source>
        <dbReference type="EMBL" id="MBP1298704.1"/>
    </source>
</evidence>
<sequence length="335" mass="37351">MIISMHVRDVDLNLFVVFDAIYSEGGVSRACFRLNLTQPAVSHALSRLRAMFNDPLFVRRNHVMTPTPLARQIITTVRQALNGLETTLTHTHRFDPAQTPKRFVIGLRNNLEAPMLSALVNRISTVAPLVEIATVRSERNNLERELAAGTLDVAIDTLLPLSAEVRREQILTEHIAVFARRGHPELGSRLDKKAYLRMEHVCVTSRRSGLSFEDFQLQRLGLTRTVRLTCQNFATACHVVSRSNMLLTASESAASVLEDPGLLQCFPCPFPISPHVNYLYWHATAEDDTTNQWLREQLRAAAALLAGSRFSKKNRRAAKARPKVGGPIATSLAAE</sequence>
<evidence type="ECO:0000256" key="2">
    <source>
        <dbReference type="ARBA" id="ARBA00009437"/>
    </source>
</evidence>
<name>A0A8I2C842_BRAEL</name>
<organism evidence="9 10">
    <name type="scientific">Bradyrhizobium elkanii</name>
    <dbReference type="NCBI Taxonomy" id="29448"/>
    <lineage>
        <taxon>Bacteria</taxon>
        <taxon>Pseudomonadati</taxon>
        <taxon>Pseudomonadota</taxon>
        <taxon>Alphaproteobacteria</taxon>
        <taxon>Hyphomicrobiales</taxon>
        <taxon>Nitrobacteraceae</taxon>
        <taxon>Bradyrhizobium</taxon>
    </lineage>
</organism>
<reference evidence="9" key="1">
    <citation type="submission" date="2021-02" db="EMBL/GenBank/DDBJ databases">
        <title>Genomic Encyclopedia of Type Strains, Phase IV (KMG-V): Genome sequencing to study the core and pangenomes of soil and plant-associated prokaryotes.</title>
        <authorList>
            <person name="Whitman W."/>
        </authorList>
    </citation>
    <scope>NUCLEOTIDE SEQUENCE</scope>
    <source>
        <strain evidence="9">USDA 406</strain>
    </source>
</reference>
<dbReference type="SUPFAM" id="SSF53850">
    <property type="entry name" value="Periplasmic binding protein-like II"/>
    <property type="match status" value="1"/>
</dbReference>
<evidence type="ECO:0000256" key="7">
    <source>
        <dbReference type="SAM" id="MobiDB-lite"/>
    </source>
</evidence>
<dbReference type="InterPro" id="IPR050389">
    <property type="entry name" value="LysR-type_TF"/>
</dbReference>
<dbReference type="PANTHER" id="PTHR30118:SF15">
    <property type="entry name" value="TRANSCRIPTIONAL REGULATORY PROTEIN"/>
    <property type="match status" value="1"/>
</dbReference>
<dbReference type="CDD" id="cd08417">
    <property type="entry name" value="PBP2_Nitroaromatics_like"/>
    <property type="match status" value="1"/>
</dbReference>
<dbReference type="GO" id="GO:0003677">
    <property type="term" value="F:DNA binding"/>
    <property type="evidence" value="ECO:0007669"/>
    <property type="project" value="UniProtKB-KW"/>
</dbReference>
<comment type="function">
    <text evidence="1">NodD regulates the expression of the nodABCFE genes which encode other nodulation proteins. NodD is also a negative regulator of its own expression. Binds flavonoids as inducers.</text>
</comment>
<dbReference type="GO" id="GO:0003700">
    <property type="term" value="F:DNA-binding transcription factor activity"/>
    <property type="evidence" value="ECO:0007669"/>
    <property type="project" value="InterPro"/>
</dbReference>
<dbReference type="Pfam" id="PF00126">
    <property type="entry name" value="HTH_1"/>
    <property type="match status" value="1"/>
</dbReference>
<dbReference type="EMBL" id="JAFICZ010000001">
    <property type="protein sequence ID" value="MBP1298704.1"/>
    <property type="molecule type" value="Genomic_DNA"/>
</dbReference>
<evidence type="ECO:0000256" key="6">
    <source>
        <dbReference type="ARBA" id="ARBA00023163"/>
    </source>
</evidence>
<accession>A0A8I2C842</accession>
<comment type="caution">
    <text evidence="9">The sequence shown here is derived from an EMBL/GenBank/DDBJ whole genome shotgun (WGS) entry which is preliminary data.</text>
</comment>
<evidence type="ECO:0000313" key="10">
    <source>
        <dbReference type="Proteomes" id="UP000673383"/>
    </source>
</evidence>
<feature type="domain" description="HTH lysR-type" evidence="8">
    <location>
        <begin position="10"/>
        <end position="67"/>
    </location>
</feature>
<dbReference type="PRINTS" id="PR00039">
    <property type="entry name" value="HTHLYSR"/>
</dbReference>
<dbReference type="PROSITE" id="PS50931">
    <property type="entry name" value="HTH_LYSR"/>
    <property type="match status" value="1"/>
</dbReference>
<keyword evidence="6" id="KW-0804">Transcription</keyword>
<evidence type="ECO:0000256" key="3">
    <source>
        <dbReference type="ARBA" id="ARBA00022458"/>
    </source>
</evidence>
<dbReference type="Proteomes" id="UP000673383">
    <property type="component" value="Unassembled WGS sequence"/>
</dbReference>